<dbReference type="EMBL" id="CBHH010000006">
    <property type="protein sequence ID" value="CDD55310.1"/>
    <property type="molecule type" value="Genomic_DNA"/>
</dbReference>
<proteinExistence type="predicted"/>
<accession>R7AAD9</accession>
<evidence type="ECO:0000313" key="2">
    <source>
        <dbReference type="Proteomes" id="UP000018141"/>
    </source>
</evidence>
<reference evidence="1" key="1">
    <citation type="submission" date="2012-11" db="EMBL/GenBank/DDBJ databases">
        <title>Dependencies among metagenomic species, viruses, plasmids and units of genetic variation.</title>
        <authorList>
            <person name="Nielsen H.B."/>
            <person name="Almeida M."/>
            <person name="Juncker A.S."/>
            <person name="Rasmussen S."/>
            <person name="Li J."/>
            <person name="Sunagawa S."/>
            <person name="Plichta D."/>
            <person name="Gautier L."/>
            <person name="Le Chatelier E."/>
            <person name="Peletier E."/>
            <person name="Bonde I."/>
            <person name="Nielsen T."/>
            <person name="Manichanh C."/>
            <person name="Arumugam M."/>
            <person name="Batto J."/>
            <person name="Santos M.B.Q.D."/>
            <person name="Blom N."/>
            <person name="Borruel N."/>
            <person name="Burgdorf K.S."/>
            <person name="Boumezbeur F."/>
            <person name="Casellas F."/>
            <person name="Dore J."/>
            <person name="Guarner F."/>
            <person name="Hansen T."/>
            <person name="Hildebrand F."/>
            <person name="Kaas R.S."/>
            <person name="Kennedy S."/>
            <person name="Kristiansen K."/>
            <person name="Kultima J.R."/>
            <person name="Leonard P."/>
            <person name="Levenez F."/>
            <person name="Lund O."/>
            <person name="Moumen B."/>
            <person name="Le Paslier D."/>
            <person name="Pons N."/>
            <person name="Pedersen O."/>
            <person name="Prifti E."/>
            <person name="Qin J."/>
            <person name="Raes J."/>
            <person name="Tap J."/>
            <person name="Tims S."/>
            <person name="Ussery D.W."/>
            <person name="Yamada T."/>
            <person name="MetaHit consortium"/>
            <person name="Renault P."/>
            <person name="Sicheritz-Ponten T."/>
            <person name="Bork P."/>
            <person name="Wang J."/>
            <person name="Brunak S."/>
            <person name="Ehrlich S.D."/>
        </authorList>
    </citation>
    <scope>NUCLEOTIDE SEQUENCE [LARGE SCALE GENOMIC DNA]</scope>
</reference>
<protein>
    <submittedName>
        <fullName evidence="1">Uncharacterized protein</fullName>
    </submittedName>
</protein>
<name>R7AAD9_9FIRM</name>
<comment type="caution">
    <text evidence="1">The sequence shown here is derived from an EMBL/GenBank/DDBJ whole genome shotgun (WGS) entry which is preliminary data.</text>
</comment>
<organism evidence="1 2">
    <name type="scientific">Bacteroides pectinophilus CAG:437</name>
    <dbReference type="NCBI Taxonomy" id="1263051"/>
    <lineage>
        <taxon>Bacteria</taxon>
        <taxon>Bacillati</taxon>
        <taxon>Bacillota</taxon>
        <taxon>Clostridia</taxon>
        <taxon>Eubacteriales</taxon>
    </lineage>
</organism>
<dbReference type="Proteomes" id="UP000018141">
    <property type="component" value="Unassembled WGS sequence"/>
</dbReference>
<gene>
    <name evidence="1" type="ORF">BN656_00182</name>
</gene>
<dbReference type="AlphaFoldDB" id="R7AAD9"/>
<evidence type="ECO:0000313" key="1">
    <source>
        <dbReference type="EMBL" id="CDD55310.1"/>
    </source>
</evidence>
<sequence>MNSWKEKLHVVILKSMNNIVFKCPNCGAKITVPRGNGIICIKCPECRIEFNKKT</sequence>